<gene>
    <name evidence="3" type="ORF">CCMP2556_LOCUS32065</name>
</gene>
<comment type="caution">
    <text evidence="3">The sequence shown here is derived from an EMBL/GenBank/DDBJ whole genome shotgun (WGS) entry which is preliminary data.</text>
</comment>
<reference evidence="3 4" key="1">
    <citation type="submission" date="2024-02" db="EMBL/GenBank/DDBJ databases">
        <authorList>
            <person name="Chen Y."/>
            <person name="Shah S."/>
            <person name="Dougan E. K."/>
            <person name="Thang M."/>
            <person name="Chan C."/>
        </authorList>
    </citation>
    <scope>NUCLEOTIDE SEQUENCE [LARGE SCALE GENOMIC DNA]</scope>
</reference>
<name>A0ABP0NN42_9DINO</name>
<feature type="transmembrane region" description="Helical" evidence="1">
    <location>
        <begin position="304"/>
        <end position="325"/>
    </location>
</feature>
<feature type="chain" id="PRO_5046059483" evidence="2">
    <location>
        <begin position="20"/>
        <end position="699"/>
    </location>
</feature>
<accession>A0ABP0NN42</accession>
<keyword evidence="2" id="KW-0732">Signal</keyword>
<keyword evidence="1" id="KW-1133">Transmembrane helix</keyword>
<evidence type="ECO:0000256" key="1">
    <source>
        <dbReference type="SAM" id="Phobius"/>
    </source>
</evidence>
<dbReference type="EMBL" id="CAXAMN010021984">
    <property type="protein sequence ID" value="CAK9065205.1"/>
    <property type="molecule type" value="Genomic_DNA"/>
</dbReference>
<feature type="transmembrane region" description="Helical" evidence="1">
    <location>
        <begin position="357"/>
        <end position="376"/>
    </location>
</feature>
<proteinExistence type="predicted"/>
<keyword evidence="4" id="KW-1185">Reference proteome</keyword>
<evidence type="ECO:0000313" key="3">
    <source>
        <dbReference type="EMBL" id="CAK9065205.1"/>
    </source>
</evidence>
<keyword evidence="1" id="KW-0812">Transmembrane</keyword>
<feature type="signal peptide" evidence="2">
    <location>
        <begin position="1"/>
        <end position="19"/>
    </location>
</feature>
<feature type="transmembrane region" description="Helical" evidence="1">
    <location>
        <begin position="332"/>
        <end position="351"/>
    </location>
</feature>
<keyword evidence="1" id="KW-0472">Membrane</keyword>
<evidence type="ECO:0000313" key="4">
    <source>
        <dbReference type="Proteomes" id="UP001642484"/>
    </source>
</evidence>
<organism evidence="3 4">
    <name type="scientific">Durusdinium trenchii</name>
    <dbReference type="NCBI Taxonomy" id="1381693"/>
    <lineage>
        <taxon>Eukaryota</taxon>
        <taxon>Sar</taxon>
        <taxon>Alveolata</taxon>
        <taxon>Dinophyceae</taxon>
        <taxon>Suessiales</taxon>
        <taxon>Symbiodiniaceae</taxon>
        <taxon>Durusdinium</taxon>
    </lineage>
</organism>
<evidence type="ECO:0000256" key="2">
    <source>
        <dbReference type="SAM" id="SignalP"/>
    </source>
</evidence>
<protein>
    <submittedName>
        <fullName evidence="3">Uncharacterized protein</fullName>
    </submittedName>
</protein>
<sequence>MLNFAVLGSLLSLLPVAWSTRCWMISVSGFHCNREAGQEWMENINQRYAYYADNGMYSYRGSISQIFHSSTRCDRIWVDPLHSNMWRLTSLDDPCLTWGMLNRSAAMEVLGRVEVQMMRIAGCGPQVLSISCDLELGVVFGVALGIFSVAVLLLTFSLHIPRTVLPLKPKDEELFNPSSLGDGELLHKTVPMHQWCVSLEDLRQFRRFLVRGFSGRLMDAKCSVDADRQNIHQELQATGGEVEHAVNTLIHVNWLSPELQHVAALAGQLGDASYFSSTWLCCALGCWLIVPFNHFNDRYVATDTSKVCSAVTFVHGIVWLLLFIFLPHDRKVFASALIKVWIPAVLALLAVQQNWLWYPPLGALVLGPFCLLLSLAGPLRVARIPFLGIPLVQILIGKWGCRRSRGPLPGFAPQDQERSVESTSVEPMSQDLADWLFTGQRLWWPRAETATLELSGLVLDGVLRFSCPAVVAVLRSSSKSMLRAAEGLPQFPTWPLLLVLTTDGFVRAHQPSLMPEFVVELRAASLRAVQPSQPSSHLVAVHQGAQSEVTAELARDWTLSLGRMSRALGTEGRLWEYPRNPCKACVADFWNPDEWMYRQVEMQCSPCASRQLLLIDSYGQVFLRHTFLDPEVGQRFCSGTGRAFRNGKLDPLGLCSSWVVKLGYFCFFVWEVNAENASFFRLICRAAVWLQLWVSHRAR</sequence>
<feature type="transmembrane region" description="Helical" evidence="1">
    <location>
        <begin position="136"/>
        <end position="160"/>
    </location>
</feature>
<dbReference type="Proteomes" id="UP001642484">
    <property type="component" value="Unassembled WGS sequence"/>
</dbReference>